<dbReference type="InterPro" id="IPR021778">
    <property type="entry name" value="Se/S_carrier-like"/>
</dbReference>
<dbReference type="Pfam" id="PF11823">
    <property type="entry name" value="Se_S_carrier"/>
    <property type="match status" value="1"/>
</dbReference>
<accession>A0A1W1VES8</accession>
<dbReference type="RefSeq" id="WP_084231396.1">
    <property type="nucleotide sequence ID" value="NZ_FWWR01000013.1"/>
</dbReference>
<dbReference type="STRING" id="573058.SAMN00017477_1867"/>
<evidence type="ECO:0000259" key="1">
    <source>
        <dbReference type="Pfam" id="PF11823"/>
    </source>
</evidence>
<feature type="domain" description="Putative Se/S carrier protein-like" evidence="1">
    <location>
        <begin position="6"/>
        <end position="70"/>
    </location>
</feature>
<dbReference type="OrthoDB" id="362866at2"/>
<organism evidence="2 3">
    <name type="scientific">Peptoniphilus asaccharolyticus DSM 20463</name>
    <dbReference type="NCBI Taxonomy" id="573058"/>
    <lineage>
        <taxon>Bacteria</taxon>
        <taxon>Bacillati</taxon>
        <taxon>Bacillota</taxon>
        <taxon>Tissierellia</taxon>
        <taxon>Tissierellales</taxon>
        <taxon>Peptoniphilaceae</taxon>
        <taxon>Peptoniphilus</taxon>
    </lineage>
</organism>
<evidence type="ECO:0000313" key="2">
    <source>
        <dbReference type="EMBL" id="SMB91927.1"/>
    </source>
</evidence>
<sequence length="87" mass="10181">MKDLKHYVLMPNSAEAMKLYQKMQERGIQSTLAPTPREADHCCGVCILYEDADRKEDIRKIAELNGFKIDCLWDMENKDNPNRNKFC</sequence>
<dbReference type="AlphaFoldDB" id="A0A1W1VES8"/>
<protein>
    <recommendedName>
        <fullName evidence="1">Putative Se/S carrier protein-like domain-containing protein</fullName>
    </recommendedName>
</protein>
<name>A0A1W1VES8_PEPAS</name>
<dbReference type="Proteomes" id="UP000192368">
    <property type="component" value="Unassembled WGS sequence"/>
</dbReference>
<evidence type="ECO:0000313" key="3">
    <source>
        <dbReference type="Proteomes" id="UP000192368"/>
    </source>
</evidence>
<dbReference type="EMBL" id="FWWR01000013">
    <property type="protein sequence ID" value="SMB91927.1"/>
    <property type="molecule type" value="Genomic_DNA"/>
</dbReference>
<gene>
    <name evidence="2" type="ORF">SAMN00017477_1867</name>
</gene>
<keyword evidence="3" id="KW-1185">Reference proteome</keyword>
<proteinExistence type="predicted"/>
<reference evidence="3" key="1">
    <citation type="submission" date="2017-04" db="EMBL/GenBank/DDBJ databases">
        <authorList>
            <person name="Varghese N."/>
            <person name="Submissions S."/>
        </authorList>
    </citation>
    <scope>NUCLEOTIDE SEQUENCE [LARGE SCALE GENOMIC DNA]</scope>
    <source>
        <strain evidence="3">DSM 20463</strain>
    </source>
</reference>